<organism evidence="1 2">
    <name type="scientific">Ursus americanus</name>
    <name type="common">American black bear</name>
    <name type="synonym">Euarctos americanus</name>
    <dbReference type="NCBI Taxonomy" id="9643"/>
    <lineage>
        <taxon>Eukaryota</taxon>
        <taxon>Metazoa</taxon>
        <taxon>Chordata</taxon>
        <taxon>Craniata</taxon>
        <taxon>Vertebrata</taxon>
        <taxon>Euteleostomi</taxon>
        <taxon>Mammalia</taxon>
        <taxon>Eutheria</taxon>
        <taxon>Laurasiatheria</taxon>
        <taxon>Carnivora</taxon>
        <taxon>Caniformia</taxon>
        <taxon>Ursidae</taxon>
        <taxon>Ursus</taxon>
    </lineage>
</organism>
<keyword evidence="2" id="KW-1185">Reference proteome</keyword>
<dbReference type="OMA" id="GRCLMNS"/>
<dbReference type="Ensembl" id="ENSUAMT00000001401.1">
    <property type="protein sequence ID" value="ENSUAMP00000001215.1"/>
    <property type="gene ID" value="ENSUAMG00000001181.1"/>
</dbReference>
<evidence type="ECO:0000313" key="2">
    <source>
        <dbReference type="Proteomes" id="UP000291022"/>
    </source>
</evidence>
<proteinExistence type="predicted"/>
<reference evidence="2" key="1">
    <citation type="submission" date="2016-06" db="EMBL/GenBank/DDBJ databases">
        <title>De novo assembly and RNA-Seq shows season-dependent expression and editing in black bear kidneys.</title>
        <authorList>
            <person name="Korstanje R."/>
            <person name="Srivastava A."/>
            <person name="Sarsani V.K."/>
            <person name="Sheehan S.M."/>
            <person name="Seger R.L."/>
            <person name="Barter M.E."/>
            <person name="Lindqvist C."/>
            <person name="Brody L.C."/>
            <person name="Mullikin J.C."/>
        </authorList>
    </citation>
    <scope>NUCLEOTIDE SEQUENCE [LARGE SCALE GENOMIC DNA]</scope>
</reference>
<reference evidence="1" key="3">
    <citation type="submission" date="2025-09" db="UniProtKB">
        <authorList>
            <consortium name="Ensembl"/>
        </authorList>
    </citation>
    <scope>IDENTIFICATION</scope>
</reference>
<dbReference type="Proteomes" id="UP000291022">
    <property type="component" value="Unassembled WGS sequence"/>
</dbReference>
<reference evidence="1" key="2">
    <citation type="submission" date="2025-08" db="UniProtKB">
        <authorList>
            <consortium name="Ensembl"/>
        </authorList>
    </citation>
    <scope>IDENTIFICATION</scope>
</reference>
<name>A0A452QA01_URSAM</name>
<dbReference type="AlphaFoldDB" id="A0A452QA01"/>
<dbReference type="GeneTree" id="ENSGT00950000185524"/>
<protein>
    <submittedName>
        <fullName evidence="1">Uncharacterized protein</fullName>
    </submittedName>
</protein>
<sequence>CTAPSGSRVLLFRKKIQLKWMQSEQRVEEMLKNRAGRCLMNSFYFKPPKSE</sequence>
<accession>A0A452QA01</accession>
<evidence type="ECO:0000313" key="1">
    <source>
        <dbReference type="Ensembl" id="ENSUAMP00000001215.1"/>
    </source>
</evidence>